<evidence type="ECO:0000313" key="1">
    <source>
        <dbReference type="EMBL" id="KAK1838428.1"/>
    </source>
</evidence>
<dbReference type="Proteomes" id="UP001243330">
    <property type="component" value="Unassembled WGS sequence"/>
</dbReference>
<evidence type="ECO:0000313" key="2">
    <source>
        <dbReference type="Proteomes" id="UP001243330"/>
    </source>
</evidence>
<protein>
    <submittedName>
        <fullName evidence="1">Uncharacterized protein</fullName>
    </submittedName>
</protein>
<name>A0AAD9E882_9PEZI</name>
<dbReference type="AlphaFoldDB" id="A0AAD9E882"/>
<comment type="caution">
    <text evidence="1">The sequence shown here is derived from an EMBL/GenBank/DDBJ whole genome shotgun (WGS) entry which is preliminary data.</text>
</comment>
<dbReference type="EMBL" id="JAQOWY010000832">
    <property type="protein sequence ID" value="KAK1838428.1"/>
    <property type="molecule type" value="Genomic_DNA"/>
</dbReference>
<organism evidence="1 2">
    <name type="scientific">Colletotrichum chrysophilum</name>
    <dbReference type="NCBI Taxonomy" id="1836956"/>
    <lineage>
        <taxon>Eukaryota</taxon>
        <taxon>Fungi</taxon>
        <taxon>Dikarya</taxon>
        <taxon>Ascomycota</taxon>
        <taxon>Pezizomycotina</taxon>
        <taxon>Sordariomycetes</taxon>
        <taxon>Hypocreomycetidae</taxon>
        <taxon>Glomerellales</taxon>
        <taxon>Glomerellaceae</taxon>
        <taxon>Colletotrichum</taxon>
        <taxon>Colletotrichum gloeosporioides species complex</taxon>
    </lineage>
</organism>
<sequence>MNPLSYALYFPKGIVFSYLLDMRCVVNQKSEKLGHADNSMALPKGHRVLFKREGLIILDVKTMNCWLSWFFVKWQTVKHRSVGVLNANVQFIKLISYQCSSRYLCRPWFIPAYPVRLDICNLFSTCDI</sequence>
<proteinExistence type="predicted"/>
<keyword evidence="2" id="KW-1185">Reference proteome</keyword>
<reference evidence="1" key="1">
    <citation type="submission" date="2023-01" db="EMBL/GenBank/DDBJ databases">
        <title>Colletotrichum chrysophilum M932 genome sequence.</title>
        <authorList>
            <person name="Baroncelli R."/>
        </authorList>
    </citation>
    <scope>NUCLEOTIDE SEQUENCE</scope>
    <source>
        <strain evidence="1">M932</strain>
    </source>
</reference>
<gene>
    <name evidence="1" type="ORF">CCHR01_18952</name>
</gene>
<accession>A0AAD9E882</accession>